<evidence type="ECO:0008006" key="3">
    <source>
        <dbReference type="Google" id="ProtNLM"/>
    </source>
</evidence>
<name>A0A8H8DH91_9FUNG</name>
<dbReference type="Gene3D" id="3.40.395.10">
    <property type="entry name" value="Adenoviral Proteinase, Chain A"/>
    <property type="match status" value="1"/>
</dbReference>
<dbReference type="AlphaFoldDB" id="A0A8H8DH91"/>
<protein>
    <recommendedName>
        <fullName evidence="3">Ubiquitin-like protease family profile domain-containing protein</fullName>
    </recommendedName>
</protein>
<accession>A0A8H8DH91</accession>
<dbReference type="EMBL" id="JAEFCI010008882">
    <property type="protein sequence ID" value="KAG5458168.1"/>
    <property type="molecule type" value="Genomic_DNA"/>
</dbReference>
<proteinExistence type="predicted"/>
<organism evidence="1 2">
    <name type="scientific">Olpidium bornovanus</name>
    <dbReference type="NCBI Taxonomy" id="278681"/>
    <lineage>
        <taxon>Eukaryota</taxon>
        <taxon>Fungi</taxon>
        <taxon>Fungi incertae sedis</taxon>
        <taxon>Olpidiomycota</taxon>
        <taxon>Olpidiomycotina</taxon>
        <taxon>Olpidiomycetes</taxon>
        <taxon>Olpidiales</taxon>
        <taxon>Olpidiaceae</taxon>
        <taxon>Olpidium</taxon>
    </lineage>
</organism>
<reference evidence="1 2" key="1">
    <citation type="journal article" name="Sci. Rep.">
        <title>Genome-scale phylogenetic analyses confirm Olpidium as the closest living zoosporic fungus to the non-flagellated, terrestrial fungi.</title>
        <authorList>
            <person name="Chang Y."/>
            <person name="Rochon D."/>
            <person name="Sekimoto S."/>
            <person name="Wang Y."/>
            <person name="Chovatia M."/>
            <person name="Sandor L."/>
            <person name="Salamov A."/>
            <person name="Grigoriev I.V."/>
            <person name="Stajich J.E."/>
            <person name="Spatafora J.W."/>
        </authorList>
    </citation>
    <scope>NUCLEOTIDE SEQUENCE [LARGE SCALE GENOMIC DNA]</scope>
    <source>
        <strain evidence="1">S191</strain>
    </source>
</reference>
<dbReference type="InterPro" id="IPR038765">
    <property type="entry name" value="Papain-like_cys_pep_sf"/>
</dbReference>
<comment type="caution">
    <text evidence="1">The sequence shown here is derived from an EMBL/GenBank/DDBJ whole genome shotgun (WGS) entry which is preliminary data.</text>
</comment>
<gene>
    <name evidence="1" type="ORF">BJ554DRAFT_1661</name>
</gene>
<keyword evidence="2" id="KW-1185">Reference proteome</keyword>
<dbReference type="OrthoDB" id="1939479at2759"/>
<evidence type="ECO:0000313" key="2">
    <source>
        <dbReference type="Proteomes" id="UP000673691"/>
    </source>
</evidence>
<dbReference type="SUPFAM" id="SSF54001">
    <property type="entry name" value="Cysteine proteinases"/>
    <property type="match status" value="1"/>
</dbReference>
<sequence length="94" mass="11028">MNGEWLNDEVRNLSRSKQTAALPRFPANQQGLVSYCQKRQNAAFPKVHVFNTFFYKLLVDGGYDKLKCWTKVWCPSQRIVCRHAAMHSFREYVT</sequence>
<dbReference type="Proteomes" id="UP000673691">
    <property type="component" value="Unassembled WGS sequence"/>
</dbReference>
<evidence type="ECO:0000313" key="1">
    <source>
        <dbReference type="EMBL" id="KAG5458168.1"/>
    </source>
</evidence>